<dbReference type="KEGG" id="erz:ER308_09325"/>
<dbReference type="RefSeq" id="WP_131154727.1">
    <property type="nucleotide sequence ID" value="NZ_CP036402.1"/>
</dbReference>
<keyword evidence="1" id="KW-0812">Transmembrane</keyword>
<gene>
    <name evidence="2" type="ORF">ER308_09325</name>
</gene>
<sequence length="121" mass="12683">MHGRTLLRLGTAILAVVVALSLRAPAESVVAEAALVVWVLAIWVWLATSPEPHRPLGGAVSPVRRTLRAMALGGALTAFGVAAVAGEFPLVFGGLLFALLPLARAVVARTLARWEREASEV</sequence>
<dbReference type="Proteomes" id="UP000291469">
    <property type="component" value="Chromosome"/>
</dbReference>
<keyword evidence="3" id="KW-1185">Reference proteome</keyword>
<dbReference type="AlphaFoldDB" id="A0A411YEV0"/>
<evidence type="ECO:0000313" key="2">
    <source>
        <dbReference type="EMBL" id="QBI19730.1"/>
    </source>
</evidence>
<dbReference type="EMBL" id="CP036402">
    <property type="protein sequence ID" value="QBI19730.1"/>
    <property type="molecule type" value="Genomic_DNA"/>
</dbReference>
<protein>
    <submittedName>
        <fullName evidence="2">Uncharacterized protein</fullName>
    </submittedName>
</protein>
<feature type="transmembrane region" description="Helical" evidence="1">
    <location>
        <begin position="29"/>
        <end position="46"/>
    </location>
</feature>
<accession>A0A411YEV0</accession>
<name>A0A411YEV0_9ACTN</name>
<evidence type="ECO:0000256" key="1">
    <source>
        <dbReference type="SAM" id="Phobius"/>
    </source>
</evidence>
<evidence type="ECO:0000313" key="3">
    <source>
        <dbReference type="Proteomes" id="UP000291469"/>
    </source>
</evidence>
<reference evidence="2 3" key="1">
    <citation type="submission" date="2019-01" db="EMBL/GenBank/DDBJ databases">
        <title>Egibacter rhizosphaerae EGI 80759T.</title>
        <authorList>
            <person name="Chen D.-D."/>
            <person name="Tian Y."/>
            <person name="Jiao J.-Y."/>
            <person name="Zhang X.-T."/>
            <person name="Zhang Y.-G."/>
            <person name="Zhang Y."/>
            <person name="Xiao M."/>
            <person name="Shu W.-S."/>
            <person name="Li W.-J."/>
        </authorList>
    </citation>
    <scope>NUCLEOTIDE SEQUENCE [LARGE SCALE GENOMIC DNA]</scope>
    <source>
        <strain evidence="2 3">EGI 80759</strain>
    </source>
</reference>
<organism evidence="2 3">
    <name type="scientific">Egibacter rhizosphaerae</name>
    <dbReference type="NCBI Taxonomy" id="1670831"/>
    <lineage>
        <taxon>Bacteria</taxon>
        <taxon>Bacillati</taxon>
        <taxon>Actinomycetota</taxon>
        <taxon>Nitriliruptoria</taxon>
        <taxon>Egibacterales</taxon>
        <taxon>Egibacteraceae</taxon>
        <taxon>Egibacter</taxon>
    </lineage>
</organism>
<proteinExistence type="predicted"/>
<keyword evidence="1" id="KW-0472">Membrane</keyword>
<keyword evidence="1" id="KW-1133">Transmembrane helix</keyword>